<feature type="non-terminal residue" evidence="2">
    <location>
        <position position="1"/>
    </location>
</feature>
<keyword evidence="3" id="KW-1185">Reference proteome</keyword>
<protein>
    <recommendedName>
        <fullName evidence="4">Transposase</fullName>
    </recommendedName>
</protein>
<name>U5DRW7_9CHRO</name>
<dbReference type="Proteomes" id="UP000016960">
    <property type="component" value="Unassembled WGS sequence"/>
</dbReference>
<evidence type="ECO:0000256" key="1">
    <source>
        <dbReference type="SAM" id="MobiDB-lite"/>
    </source>
</evidence>
<feature type="non-terminal residue" evidence="2">
    <location>
        <position position="206"/>
    </location>
</feature>
<gene>
    <name evidence="2" type="ORF">KR51_00008880</name>
</gene>
<evidence type="ECO:0008006" key="4">
    <source>
        <dbReference type="Google" id="ProtNLM"/>
    </source>
</evidence>
<comment type="caution">
    <text evidence="2">The sequence shown here is derived from an EMBL/GenBank/DDBJ whole genome shotgun (WGS) entry which is preliminary data.</text>
</comment>
<evidence type="ECO:0000313" key="2">
    <source>
        <dbReference type="EMBL" id="ERN42430.1"/>
    </source>
</evidence>
<organism evidence="2 3">
    <name type="scientific">Rubidibacter lacunae KORDI 51-2</name>
    <dbReference type="NCBI Taxonomy" id="582515"/>
    <lineage>
        <taxon>Bacteria</taxon>
        <taxon>Bacillati</taxon>
        <taxon>Cyanobacteriota</taxon>
        <taxon>Cyanophyceae</taxon>
        <taxon>Oscillatoriophycideae</taxon>
        <taxon>Chroococcales</taxon>
        <taxon>Aphanothecaceae</taxon>
        <taxon>Rubidibacter</taxon>
    </lineage>
</organism>
<reference evidence="2 3" key="1">
    <citation type="submission" date="2013-05" db="EMBL/GenBank/DDBJ databases">
        <title>Draft genome sequence of Rubidibacter lacunae KORDI 51-2.</title>
        <authorList>
            <person name="Choi D.H."/>
            <person name="Noh J.H."/>
            <person name="Kwon K.-K."/>
            <person name="Lee J.-H."/>
            <person name="Ryu J.-Y."/>
        </authorList>
    </citation>
    <scope>NUCLEOTIDE SEQUENCE [LARGE SCALE GENOMIC DNA]</scope>
    <source>
        <strain evidence="2 3">KORDI 51-2</strain>
    </source>
</reference>
<feature type="compositionally biased region" description="Basic and acidic residues" evidence="1">
    <location>
        <begin position="39"/>
        <end position="48"/>
    </location>
</feature>
<dbReference type="eggNOG" id="COG3039">
    <property type="taxonomic scope" value="Bacteria"/>
</dbReference>
<feature type="region of interest" description="Disordered" evidence="1">
    <location>
        <begin position="1"/>
        <end position="60"/>
    </location>
</feature>
<dbReference type="AlphaFoldDB" id="U5DRW7"/>
<accession>U5DRW7</accession>
<dbReference type="STRING" id="582515.KR51_00008880"/>
<sequence length="206" mass="23652">KQINDIIMSRAIMEETAAKPSETESSPVVADEGDDDDNGDHHDDHDHSPPPAQEDSPPRHQGKLILDATCAPADIRYPVDLRLLNEAREHSERILDKLYSQVKDVIAQKPRTYRQQARKAYLSVAKQRKPKKKQLGRAIRKQLGYLQRNLAHIDKLLAAGASLTLLNRQQYRTLLVISEVFRQQQEMYQTKTRRIDHRIVSISQPH</sequence>
<dbReference type="InParanoid" id="U5DRW7"/>
<proteinExistence type="predicted"/>
<evidence type="ECO:0000313" key="3">
    <source>
        <dbReference type="Proteomes" id="UP000016960"/>
    </source>
</evidence>
<dbReference type="EMBL" id="ASSJ01000019">
    <property type="protein sequence ID" value="ERN42430.1"/>
    <property type="molecule type" value="Genomic_DNA"/>
</dbReference>